<protein>
    <submittedName>
        <fullName evidence="2">Uncharacterized protein</fullName>
    </submittedName>
</protein>
<dbReference type="STRING" id="650164.K5WC73"/>
<dbReference type="EMBL" id="JH930471">
    <property type="protein sequence ID" value="EKM56604.1"/>
    <property type="molecule type" value="Genomic_DNA"/>
</dbReference>
<dbReference type="GeneID" id="18912668"/>
<evidence type="ECO:0000313" key="3">
    <source>
        <dbReference type="Proteomes" id="UP000008370"/>
    </source>
</evidence>
<gene>
    <name evidence="2" type="ORF">PHACADRAFT_207806</name>
</gene>
<feature type="compositionally biased region" description="Polar residues" evidence="1">
    <location>
        <begin position="384"/>
        <end position="396"/>
    </location>
</feature>
<accession>K5WC73</accession>
<reference evidence="2 3" key="1">
    <citation type="journal article" date="2012" name="BMC Genomics">
        <title>Comparative genomics of the white-rot fungi, Phanerochaete carnosa and P. chrysosporium, to elucidate the genetic basis of the distinct wood types they colonize.</title>
        <authorList>
            <person name="Suzuki H."/>
            <person name="MacDonald J."/>
            <person name="Syed K."/>
            <person name="Salamov A."/>
            <person name="Hori C."/>
            <person name="Aerts A."/>
            <person name="Henrissat B."/>
            <person name="Wiebenga A."/>
            <person name="vanKuyk P.A."/>
            <person name="Barry K."/>
            <person name="Lindquist E."/>
            <person name="LaButti K."/>
            <person name="Lapidus A."/>
            <person name="Lucas S."/>
            <person name="Coutinho P."/>
            <person name="Gong Y."/>
            <person name="Samejima M."/>
            <person name="Mahadevan R."/>
            <person name="Abou-Zaid M."/>
            <person name="de Vries R.P."/>
            <person name="Igarashi K."/>
            <person name="Yadav J.S."/>
            <person name="Grigoriev I.V."/>
            <person name="Master E.R."/>
        </authorList>
    </citation>
    <scope>NUCLEOTIDE SEQUENCE [LARGE SCALE GENOMIC DNA]</scope>
    <source>
        <strain evidence="2 3">HHB-10118-sp</strain>
    </source>
</reference>
<feature type="region of interest" description="Disordered" evidence="1">
    <location>
        <begin position="372"/>
        <end position="412"/>
    </location>
</feature>
<evidence type="ECO:0000313" key="2">
    <source>
        <dbReference type="EMBL" id="EKM56604.1"/>
    </source>
</evidence>
<dbReference type="InParanoid" id="K5WC73"/>
<feature type="region of interest" description="Disordered" evidence="1">
    <location>
        <begin position="1"/>
        <end position="43"/>
    </location>
</feature>
<feature type="compositionally biased region" description="Low complexity" evidence="1">
    <location>
        <begin position="32"/>
        <end position="43"/>
    </location>
</feature>
<feature type="compositionally biased region" description="Basic and acidic residues" evidence="1">
    <location>
        <begin position="474"/>
        <end position="498"/>
    </location>
</feature>
<feature type="region of interest" description="Disordered" evidence="1">
    <location>
        <begin position="460"/>
        <end position="504"/>
    </location>
</feature>
<keyword evidence="3" id="KW-1185">Reference proteome</keyword>
<evidence type="ECO:0000256" key="1">
    <source>
        <dbReference type="SAM" id="MobiDB-lite"/>
    </source>
</evidence>
<dbReference type="OrthoDB" id="2940229at2759"/>
<organism evidence="2 3">
    <name type="scientific">Phanerochaete carnosa (strain HHB-10118-sp)</name>
    <name type="common">White-rot fungus</name>
    <name type="synonym">Peniophora carnosa</name>
    <dbReference type="NCBI Taxonomy" id="650164"/>
    <lineage>
        <taxon>Eukaryota</taxon>
        <taxon>Fungi</taxon>
        <taxon>Dikarya</taxon>
        <taxon>Basidiomycota</taxon>
        <taxon>Agaricomycotina</taxon>
        <taxon>Agaricomycetes</taxon>
        <taxon>Polyporales</taxon>
        <taxon>Phanerochaetaceae</taxon>
        <taxon>Phanerochaete</taxon>
    </lineage>
</organism>
<sequence>MGKRSRDLYDCESPTPSSPPAKRTHAVRNAMSSPLGPRPRSSSTFSSPFAYSLRTPMSVPQDSPTNPFGLKRSLAALELPRATSFGKHICLRFQLCDDRLNSAALSKRRDRDGIFRVVQVPLNYSFRHLHKLILYLFASDMGEMHSNRIKRAMRDATAEGKGKGRARGPGYTSASEWGGHFFEVLKNAYLHRDNSSKRGMIKTGAKLCHKLSSVRERRLFRDLLDPDNTEDEGALPKTLEDEDIENEDWSWEAEDDFTLGQLYTRGPMLDRGVIYHHQPHISVHIAVNTLPMPSRRGISNEPYVFAAQGTAGGTVRIAHVVPAPDGGEAAFDLSDGEPQFNGPLSTTQIERWNVEGVFPRFLAREAARERALQRHASPPLTIDLTESPTRVFSEVSSSDDHPFPLSEPGSDASQFSSASVHLAYSDSALYPLALSALTPYPAHPLHQKRVRRAERRMQRLTKSGLVEMDSTDDEGTKNGKKKDADEEEKADEKGKGKEEVEEVEEVVVEEVTDDDDVVEISPPVQIVEPQWAEESSKIFPQVHRPAKAYMRGGGRGGGMSRSRKVVMDLVEWTPAPGEDGYRQDWGSVEV</sequence>
<dbReference type="KEGG" id="pco:PHACADRAFT_207806"/>
<name>K5WC73_PHACS</name>
<dbReference type="AlphaFoldDB" id="K5WC73"/>
<proteinExistence type="predicted"/>
<dbReference type="RefSeq" id="XP_007394447.1">
    <property type="nucleotide sequence ID" value="XM_007394385.1"/>
</dbReference>
<dbReference type="HOGENOM" id="CLU_019697_0_0_1"/>
<dbReference type="Proteomes" id="UP000008370">
    <property type="component" value="Unassembled WGS sequence"/>
</dbReference>